<dbReference type="Pfam" id="PF04979">
    <property type="entry name" value="IPP-2"/>
    <property type="match status" value="1"/>
</dbReference>
<evidence type="ECO:0000313" key="2">
    <source>
        <dbReference type="EMBL" id="CAE8589096.1"/>
    </source>
</evidence>
<feature type="non-terminal residue" evidence="2">
    <location>
        <position position="1"/>
    </location>
</feature>
<dbReference type="PANTHER" id="PTHR12398">
    <property type="entry name" value="PROTEIN PHOSPHATASE INHIBITOR"/>
    <property type="match status" value="1"/>
</dbReference>
<dbReference type="OMA" id="REAHYNE"/>
<protein>
    <submittedName>
        <fullName evidence="2">Uncharacterized protein</fullName>
    </submittedName>
</protein>
<feature type="compositionally biased region" description="Polar residues" evidence="1">
    <location>
        <begin position="140"/>
        <end position="156"/>
    </location>
</feature>
<dbReference type="EMBL" id="CAJNNV010003480">
    <property type="protein sequence ID" value="CAE8589096.1"/>
    <property type="molecule type" value="Genomic_DNA"/>
</dbReference>
<gene>
    <name evidence="2" type="ORF">PGLA1383_LOCUS7875</name>
</gene>
<dbReference type="OrthoDB" id="551302at2759"/>
<dbReference type="Proteomes" id="UP000654075">
    <property type="component" value="Unassembled WGS sequence"/>
</dbReference>
<dbReference type="PANTHER" id="PTHR12398:SF20">
    <property type="entry name" value="PROTEIN PHOSPHATASE 1 REGULATORY INHIBITOR SUBUNIT 2"/>
    <property type="match status" value="1"/>
</dbReference>
<accession>A0A813DS68</accession>
<keyword evidence="3" id="KW-1185">Reference proteome</keyword>
<dbReference type="GO" id="GO:0009966">
    <property type="term" value="P:regulation of signal transduction"/>
    <property type="evidence" value="ECO:0007669"/>
    <property type="project" value="InterPro"/>
</dbReference>
<organism evidence="2 3">
    <name type="scientific">Polarella glacialis</name>
    <name type="common">Dinoflagellate</name>
    <dbReference type="NCBI Taxonomy" id="89957"/>
    <lineage>
        <taxon>Eukaryota</taxon>
        <taxon>Sar</taxon>
        <taxon>Alveolata</taxon>
        <taxon>Dinophyceae</taxon>
        <taxon>Suessiales</taxon>
        <taxon>Suessiaceae</taxon>
        <taxon>Polarella</taxon>
    </lineage>
</organism>
<dbReference type="InterPro" id="IPR007062">
    <property type="entry name" value="PPI-2"/>
</dbReference>
<name>A0A813DS68_POLGL</name>
<feature type="compositionally biased region" description="Polar residues" evidence="1">
    <location>
        <begin position="298"/>
        <end position="312"/>
    </location>
</feature>
<evidence type="ECO:0000256" key="1">
    <source>
        <dbReference type="SAM" id="MobiDB-lite"/>
    </source>
</evidence>
<evidence type="ECO:0000313" key="3">
    <source>
        <dbReference type="Proteomes" id="UP000654075"/>
    </source>
</evidence>
<dbReference type="AlphaFoldDB" id="A0A813DS68"/>
<feature type="compositionally biased region" description="Basic and acidic residues" evidence="1">
    <location>
        <begin position="173"/>
        <end position="183"/>
    </location>
</feature>
<proteinExistence type="predicted"/>
<feature type="compositionally biased region" description="Basic and acidic residues" evidence="1">
    <location>
        <begin position="98"/>
        <end position="107"/>
    </location>
</feature>
<sequence length="366" mass="38100">MDPPSPSAASSGCKDSAAGARSSGSKDSAAGRVLTTGAGGASAEAEAHDDAKAPGKAPGQTTQTGLLYNRKGGPCLRPSQNTGRITWDEAAIAEHDKLRGTRQKIDEPDTPFVRSPQNVSDDEEAPAAVSLPTEALRSLQLGTSDPQLATSPTGDVTPQALASRLETWLHSGSKHDEREEETGRTSSASSRSSSKQAASEGSARFSLAEDSGALASPKPSSDRFKALRSQHYNEVSALKAFRRKTSDGDSSQPDSDTSDENVRAKINKKKNITQSTSEAGETSRPRPTAQVAPADSAGSRSSSAQLADSTLPGSGAIEFQVPGLEVVQPGDSSQAGADAADWKKKRNAHYNEMAAAMRSMPPPSDD</sequence>
<feature type="region of interest" description="Disordered" evidence="1">
    <location>
        <begin position="98"/>
        <end position="317"/>
    </location>
</feature>
<reference evidence="2" key="1">
    <citation type="submission" date="2021-02" db="EMBL/GenBank/DDBJ databases">
        <authorList>
            <person name="Dougan E. K."/>
            <person name="Rhodes N."/>
            <person name="Thang M."/>
            <person name="Chan C."/>
        </authorList>
    </citation>
    <scope>NUCLEOTIDE SEQUENCE</scope>
</reference>
<feature type="region of interest" description="Disordered" evidence="1">
    <location>
        <begin position="1"/>
        <end position="82"/>
    </location>
</feature>
<feature type="compositionally biased region" description="Low complexity" evidence="1">
    <location>
        <begin position="184"/>
        <end position="203"/>
    </location>
</feature>
<dbReference type="GO" id="GO:0004864">
    <property type="term" value="F:protein phosphatase inhibitor activity"/>
    <property type="evidence" value="ECO:0007669"/>
    <property type="project" value="InterPro"/>
</dbReference>
<comment type="caution">
    <text evidence="2">The sequence shown here is derived from an EMBL/GenBank/DDBJ whole genome shotgun (WGS) entry which is preliminary data.</text>
</comment>